<sequence>MGKCTSNVTTTKKKGGRTPRIRRVVPSFKRVRQNTRNKLELIRTKVKNTGMDMPQCLDLRQMIKRNITKFRQITWKKNHGHGHECSYAYGNNNNDARAYAYVSSYAKDRRFRTKVSASMAASVLMSAIPGAGGVVAIAAKSASACILSTVVSDAYLRRSNNKKKNSRKKSPMDKAMDMAKRKRKHRHVPEQVPVPVPLRSADESSSSNGNNGSNREGVVFMKVNV</sequence>
<dbReference type="EMBL" id="HBIO01013184">
    <property type="protein sequence ID" value="CAE0465417.1"/>
    <property type="molecule type" value="Transcribed_RNA"/>
</dbReference>
<feature type="compositionally biased region" description="Basic and acidic residues" evidence="1">
    <location>
        <begin position="170"/>
        <end position="179"/>
    </location>
</feature>
<evidence type="ECO:0000256" key="1">
    <source>
        <dbReference type="SAM" id="MobiDB-lite"/>
    </source>
</evidence>
<accession>A0A7S3V9B0</accession>
<feature type="compositionally biased region" description="Basic residues" evidence="1">
    <location>
        <begin position="159"/>
        <end position="169"/>
    </location>
</feature>
<feature type="region of interest" description="Disordered" evidence="1">
    <location>
        <begin position="158"/>
        <end position="225"/>
    </location>
</feature>
<dbReference type="AlphaFoldDB" id="A0A7S3V9B0"/>
<keyword evidence="2" id="KW-1133">Transmembrane helix</keyword>
<evidence type="ECO:0000313" key="3">
    <source>
        <dbReference type="EMBL" id="CAE0465417.1"/>
    </source>
</evidence>
<gene>
    <name evidence="3" type="ORF">CDEB00056_LOCUS10258</name>
</gene>
<evidence type="ECO:0000256" key="2">
    <source>
        <dbReference type="SAM" id="Phobius"/>
    </source>
</evidence>
<name>A0A7S3V9B0_9STRA</name>
<keyword evidence="2" id="KW-0812">Transmembrane</keyword>
<reference evidence="3" key="1">
    <citation type="submission" date="2021-01" db="EMBL/GenBank/DDBJ databases">
        <authorList>
            <person name="Corre E."/>
            <person name="Pelletier E."/>
            <person name="Niang G."/>
            <person name="Scheremetjew M."/>
            <person name="Finn R."/>
            <person name="Kale V."/>
            <person name="Holt S."/>
            <person name="Cochrane G."/>
            <person name="Meng A."/>
            <person name="Brown T."/>
            <person name="Cohen L."/>
        </authorList>
    </citation>
    <scope>NUCLEOTIDE SEQUENCE</scope>
    <source>
        <strain evidence="3">MM31A-1</strain>
    </source>
</reference>
<feature type="transmembrane region" description="Helical" evidence="2">
    <location>
        <begin position="117"/>
        <end position="139"/>
    </location>
</feature>
<proteinExistence type="predicted"/>
<feature type="compositionally biased region" description="Low complexity" evidence="1">
    <location>
        <begin position="204"/>
        <end position="214"/>
    </location>
</feature>
<keyword evidence="2" id="KW-0472">Membrane</keyword>
<organism evidence="3">
    <name type="scientific">Chaetoceros debilis</name>
    <dbReference type="NCBI Taxonomy" id="122233"/>
    <lineage>
        <taxon>Eukaryota</taxon>
        <taxon>Sar</taxon>
        <taxon>Stramenopiles</taxon>
        <taxon>Ochrophyta</taxon>
        <taxon>Bacillariophyta</taxon>
        <taxon>Coscinodiscophyceae</taxon>
        <taxon>Chaetocerotophycidae</taxon>
        <taxon>Chaetocerotales</taxon>
        <taxon>Chaetocerotaceae</taxon>
        <taxon>Chaetoceros</taxon>
    </lineage>
</organism>
<protein>
    <submittedName>
        <fullName evidence="3">Uncharacterized protein</fullName>
    </submittedName>
</protein>